<dbReference type="EMBL" id="JAYMYS010000004">
    <property type="protein sequence ID" value="KAK7396991.1"/>
    <property type="molecule type" value="Genomic_DNA"/>
</dbReference>
<sequence>MSPRVPMESSCLEATERVVPGGPVSPSNPQLPTMVSPSTLSDNASTQDSLHMITVVSVERVGRKDQKGKVN</sequence>
<comment type="caution">
    <text evidence="2">The sequence shown here is derived from an EMBL/GenBank/DDBJ whole genome shotgun (WGS) entry which is preliminary data.</text>
</comment>
<reference evidence="2 3" key="1">
    <citation type="submission" date="2024-01" db="EMBL/GenBank/DDBJ databases">
        <title>The genomes of 5 underutilized Papilionoideae crops provide insights into root nodulation and disease resistanc.</title>
        <authorList>
            <person name="Jiang F."/>
        </authorList>
    </citation>
    <scope>NUCLEOTIDE SEQUENCE [LARGE SCALE GENOMIC DNA]</scope>
    <source>
        <strain evidence="2">DUOXIRENSHENG_FW03</strain>
        <tissue evidence="2">Leaves</tissue>
    </source>
</reference>
<organism evidence="2 3">
    <name type="scientific">Psophocarpus tetragonolobus</name>
    <name type="common">Winged bean</name>
    <name type="synonym">Dolichos tetragonolobus</name>
    <dbReference type="NCBI Taxonomy" id="3891"/>
    <lineage>
        <taxon>Eukaryota</taxon>
        <taxon>Viridiplantae</taxon>
        <taxon>Streptophyta</taxon>
        <taxon>Embryophyta</taxon>
        <taxon>Tracheophyta</taxon>
        <taxon>Spermatophyta</taxon>
        <taxon>Magnoliopsida</taxon>
        <taxon>eudicotyledons</taxon>
        <taxon>Gunneridae</taxon>
        <taxon>Pentapetalae</taxon>
        <taxon>rosids</taxon>
        <taxon>fabids</taxon>
        <taxon>Fabales</taxon>
        <taxon>Fabaceae</taxon>
        <taxon>Papilionoideae</taxon>
        <taxon>50 kb inversion clade</taxon>
        <taxon>NPAAA clade</taxon>
        <taxon>indigoferoid/millettioid clade</taxon>
        <taxon>Phaseoleae</taxon>
        <taxon>Psophocarpus</taxon>
    </lineage>
</organism>
<accession>A0AAN9SIA0</accession>
<protein>
    <submittedName>
        <fullName evidence="2">Uncharacterized protein</fullName>
    </submittedName>
</protein>
<dbReference type="Proteomes" id="UP001386955">
    <property type="component" value="Unassembled WGS sequence"/>
</dbReference>
<feature type="compositionally biased region" description="Polar residues" evidence="1">
    <location>
        <begin position="28"/>
        <end position="47"/>
    </location>
</feature>
<evidence type="ECO:0000313" key="2">
    <source>
        <dbReference type="EMBL" id="KAK7396991.1"/>
    </source>
</evidence>
<name>A0AAN9SIA0_PSOTE</name>
<evidence type="ECO:0000313" key="3">
    <source>
        <dbReference type="Proteomes" id="UP001386955"/>
    </source>
</evidence>
<gene>
    <name evidence="2" type="ORF">VNO78_18155</name>
</gene>
<dbReference type="AlphaFoldDB" id="A0AAN9SIA0"/>
<feature type="compositionally biased region" description="Low complexity" evidence="1">
    <location>
        <begin position="18"/>
        <end position="27"/>
    </location>
</feature>
<feature type="region of interest" description="Disordered" evidence="1">
    <location>
        <begin position="1"/>
        <end position="47"/>
    </location>
</feature>
<evidence type="ECO:0000256" key="1">
    <source>
        <dbReference type="SAM" id="MobiDB-lite"/>
    </source>
</evidence>
<proteinExistence type="predicted"/>
<keyword evidence="3" id="KW-1185">Reference proteome</keyword>